<dbReference type="GO" id="GO:0006654">
    <property type="term" value="P:phosphatidic acid biosynthetic process"/>
    <property type="evidence" value="ECO:0007669"/>
    <property type="project" value="TreeGrafter"/>
</dbReference>
<dbReference type="Proteomes" id="UP000030392">
    <property type="component" value="Unassembled WGS sequence"/>
</dbReference>
<dbReference type="SUPFAM" id="SSF69593">
    <property type="entry name" value="Glycerol-3-phosphate (1)-acyltransferase"/>
    <property type="match status" value="1"/>
</dbReference>
<dbReference type="Pfam" id="PF01553">
    <property type="entry name" value="Acyltransferase"/>
    <property type="match status" value="1"/>
</dbReference>
<keyword evidence="1 5" id="KW-0808">Transferase</keyword>
<dbReference type="PANTHER" id="PTHR10434:SF11">
    <property type="entry name" value="1-ACYL-SN-GLYCEROL-3-PHOSPHATE ACYLTRANSFERASE"/>
    <property type="match status" value="1"/>
</dbReference>
<dbReference type="CDD" id="cd07989">
    <property type="entry name" value="LPLAT_AGPAT-like"/>
    <property type="match status" value="1"/>
</dbReference>
<evidence type="ECO:0000259" key="4">
    <source>
        <dbReference type="SMART" id="SM00563"/>
    </source>
</evidence>
<protein>
    <submittedName>
        <fullName evidence="5">1-acyl-sn-glycerol-3-phosphate acyltransferase</fullName>
        <ecNumber evidence="5">2.3.1.51</ecNumber>
    </submittedName>
</protein>
<sequence>MILEQFRIVDGVEQINKNMPRQSFVYACVSYLFVFPIFRFLFRGQTKGISNLPNTGGVVIVSNHGSHLDPPILGHALGRPVAFMAKSELFNVPILSFIISACGAYPVKRGAGDREALRNASNRLVEGWATGVFLDGTRQENGRVNNPKAGAALLAARTGSPILPVAIVNSHRAFPKGSLLPRFVSIHLRVGELIQPPKTRKREDLTSTTKEIQISINSMLDQGLIKNI</sequence>
<organism evidence="5 6">
    <name type="scientific">Prochlorococcus marinus str. PAC1</name>
    <dbReference type="NCBI Taxonomy" id="59924"/>
    <lineage>
        <taxon>Bacteria</taxon>
        <taxon>Bacillati</taxon>
        <taxon>Cyanobacteriota</taxon>
        <taxon>Cyanophyceae</taxon>
        <taxon>Synechococcales</taxon>
        <taxon>Prochlorococcaceae</taxon>
        <taxon>Prochlorococcus</taxon>
    </lineage>
</organism>
<feature type="domain" description="Phospholipid/glycerol acyltransferase" evidence="4">
    <location>
        <begin position="58"/>
        <end position="170"/>
    </location>
</feature>
<accession>A0A0A2C845</accession>
<keyword evidence="3" id="KW-0472">Membrane</keyword>
<proteinExistence type="predicted"/>
<dbReference type="PANTHER" id="PTHR10434">
    <property type="entry name" value="1-ACYL-SN-GLYCEROL-3-PHOSPHATE ACYLTRANSFERASE"/>
    <property type="match status" value="1"/>
</dbReference>
<comment type="caution">
    <text evidence="5">The sequence shown here is derived from an EMBL/GenBank/DDBJ whole genome shotgun (WGS) entry which is preliminary data.</text>
</comment>
<evidence type="ECO:0000256" key="2">
    <source>
        <dbReference type="ARBA" id="ARBA00023315"/>
    </source>
</evidence>
<feature type="transmembrane region" description="Helical" evidence="3">
    <location>
        <begin position="24"/>
        <end position="42"/>
    </location>
</feature>
<dbReference type="SMART" id="SM00563">
    <property type="entry name" value="PlsC"/>
    <property type="match status" value="1"/>
</dbReference>
<dbReference type="EC" id="2.3.1.51" evidence="5"/>
<dbReference type="EMBL" id="JNAX01000005">
    <property type="protein sequence ID" value="KGG21712.1"/>
    <property type="molecule type" value="Genomic_DNA"/>
</dbReference>
<evidence type="ECO:0000313" key="5">
    <source>
        <dbReference type="EMBL" id="KGG21712.1"/>
    </source>
</evidence>
<dbReference type="GO" id="GO:0003841">
    <property type="term" value="F:1-acylglycerol-3-phosphate O-acyltransferase activity"/>
    <property type="evidence" value="ECO:0007669"/>
    <property type="project" value="UniProtKB-EC"/>
</dbReference>
<evidence type="ECO:0000256" key="3">
    <source>
        <dbReference type="SAM" id="Phobius"/>
    </source>
</evidence>
<reference evidence="6" key="1">
    <citation type="journal article" date="2014" name="Sci. Data">
        <title>Genomes of diverse isolates of the marine cyanobacterium Prochlorococcus.</title>
        <authorList>
            <person name="Biller S."/>
            <person name="Berube P."/>
            <person name="Thompson J."/>
            <person name="Kelly L."/>
            <person name="Roggensack S."/>
            <person name="Awad L."/>
            <person name="Roache-Johnson K."/>
            <person name="Ding H."/>
            <person name="Giovannoni S.J."/>
            <person name="Moore L.R."/>
            <person name="Chisholm S.W."/>
        </authorList>
    </citation>
    <scope>NUCLEOTIDE SEQUENCE [LARGE SCALE GENOMIC DNA]</scope>
    <source>
        <strain evidence="6">PAC1</strain>
    </source>
</reference>
<dbReference type="InterPro" id="IPR002123">
    <property type="entry name" value="Plipid/glycerol_acylTrfase"/>
</dbReference>
<dbReference type="AlphaFoldDB" id="A0A0A2C845"/>
<keyword evidence="3" id="KW-1133">Transmembrane helix</keyword>
<keyword evidence="3" id="KW-0812">Transmembrane</keyword>
<evidence type="ECO:0000313" key="6">
    <source>
        <dbReference type="Proteomes" id="UP000030392"/>
    </source>
</evidence>
<keyword evidence="2 5" id="KW-0012">Acyltransferase</keyword>
<name>A0A0A2C845_PROMR</name>
<gene>
    <name evidence="5" type="ORF">EV03_0451</name>
</gene>
<evidence type="ECO:0000256" key="1">
    <source>
        <dbReference type="ARBA" id="ARBA00022679"/>
    </source>
</evidence>